<proteinExistence type="predicted"/>
<dbReference type="PANTHER" id="PTHR48100:SF1">
    <property type="entry name" value="HISTIDINE PHOSPHATASE FAMILY PROTEIN-RELATED"/>
    <property type="match status" value="1"/>
</dbReference>
<feature type="binding site" evidence="2">
    <location>
        <position position="62"/>
    </location>
    <ligand>
        <name>substrate</name>
    </ligand>
</feature>
<dbReference type="PIRSF" id="PIRSF000709">
    <property type="entry name" value="6PFK_2-Ptase"/>
    <property type="match status" value="1"/>
</dbReference>
<feature type="active site" description="Tele-phosphohistidine intermediate" evidence="1">
    <location>
        <position position="11"/>
    </location>
</feature>
<dbReference type="GO" id="GO:0005737">
    <property type="term" value="C:cytoplasm"/>
    <property type="evidence" value="ECO:0007669"/>
    <property type="project" value="TreeGrafter"/>
</dbReference>
<dbReference type="KEGG" id="dmr:Deima_1862"/>
<dbReference type="SUPFAM" id="SSF53254">
    <property type="entry name" value="Phosphoglycerate mutase-like"/>
    <property type="match status" value="1"/>
</dbReference>
<dbReference type="STRING" id="709986.Deima_1862"/>
<gene>
    <name evidence="3" type="ordered locus">Deima_1862</name>
</gene>
<evidence type="ECO:0000313" key="4">
    <source>
        <dbReference type="Proteomes" id="UP000008635"/>
    </source>
</evidence>
<keyword evidence="4" id="KW-1185">Reference proteome</keyword>
<dbReference type="GO" id="GO:0016791">
    <property type="term" value="F:phosphatase activity"/>
    <property type="evidence" value="ECO:0007669"/>
    <property type="project" value="TreeGrafter"/>
</dbReference>
<evidence type="ECO:0000256" key="1">
    <source>
        <dbReference type="PIRSR" id="PIRSR613078-1"/>
    </source>
</evidence>
<evidence type="ECO:0000313" key="3">
    <source>
        <dbReference type="EMBL" id="ADV67509.1"/>
    </source>
</evidence>
<dbReference type="Proteomes" id="UP000008635">
    <property type="component" value="Chromosome"/>
</dbReference>
<dbReference type="Gene3D" id="3.40.50.1240">
    <property type="entry name" value="Phosphoglycerate mutase-like"/>
    <property type="match status" value="1"/>
</dbReference>
<feature type="binding site" evidence="2">
    <location>
        <begin position="10"/>
        <end position="17"/>
    </location>
    <ligand>
        <name>substrate</name>
    </ligand>
</feature>
<dbReference type="OrthoDB" id="64342at2"/>
<dbReference type="HOGENOM" id="CLU_033323_8_4_0"/>
<organism evidence="3 4">
    <name type="scientific">Deinococcus maricopensis (strain DSM 21211 / LMG 22137 / NRRL B-23946 / LB-34)</name>
    <dbReference type="NCBI Taxonomy" id="709986"/>
    <lineage>
        <taxon>Bacteria</taxon>
        <taxon>Thermotogati</taxon>
        <taxon>Deinococcota</taxon>
        <taxon>Deinococci</taxon>
        <taxon>Deinococcales</taxon>
        <taxon>Deinococcaceae</taxon>
        <taxon>Deinococcus</taxon>
    </lineage>
</organism>
<reference evidence="4" key="2">
    <citation type="submission" date="2011-01" db="EMBL/GenBank/DDBJ databases">
        <title>The complete genome of Deinococcus maricopensis DSM 21211.</title>
        <authorList>
            <consortium name="US DOE Joint Genome Institute (JGI-PGF)"/>
            <person name="Lucas S."/>
            <person name="Copeland A."/>
            <person name="Lapidus A."/>
            <person name="Goodwin L."/>
            <person name="Pitluck S."/>
            <person name="Kyrpides N."/>
            <person name="Mavromatis K."/>
            <person name="Pagani I."/>
            <person name="Ivanova N."/>
            <person name="Ovchinnikova G."/>
            <person name="Zeytun A."/>
            <person name="Detter J.C."/>
            <person name="Han C."/>
            <person name="Land M."/>
            <person name="Hauser L."/>
            <person name="Markowitz V."/>
            <person name="Cheng J.-F."/>
            <person name="Hugenholtz P."/>
            <person name="Woyke T."/>
            <person name="Wu D."/>
            <person name="Pukall R."/>
            <person name="Gehrich-Schroeter G."/>
            <person name="Brambilla E."/>
            <person name="Klenk H.-P."/>
            <person name="Eisen J.A."/>
        </authorList>
    </citation>
    <scope>NUCLEOTIDE SEQUENCE [LARGE SCALE GENOMIC DNA]</scope>
    <source>
        <strain evidence="4">DSM 21211 / LMG 22137 / NRRL B-23946 / LB-34</strain>
    </source>
</reference>
<dbReference type="PANTHER" id="PTHR48100">
    <property type="entry name" value="BROAD-SPECIFICITY PHOSPHATASE YOR283W-RELATED"/>
    <property type="match status" value="1"/>
</dbReference>
<evidence type="ECO:0000256" key="2">
    <source>
        <dbReference type="PIRSR" id="PIRSR613078-2"/>
    </source>
</evidence>
<dbReference type="eggNOG" id="COG0406">
    <property type="taxonomic scope" value="Bacteria"/>
</dbReference>
<dbReference type="Pfam" id="PF00300">
    <property type="entry name" value="His_Phos_1"/>
    <property type="match status" value="1"/>
</dbReference>
<accession>E8U8X0</accession>
<dbReference type="InterPro" id="IPR029033">
    <property type="entry name" value="His_PPase_superfam"/>
</dbReference>
<dbReference type="CDD" id="cd07067">
    <property type="entry name" value="HP_PGM_like"/>
    <property type="match status" value="1"/>
</dbReference>
<sequence length="212" mass="22993">MTPATLILVRHGRTAHNAEGRFQGYADVPLDAHGEAQARALAAHLHAHGVRAPTIHASDLARAHATARALHERLGGTLSAHAALRELHMGDWEGQTFETLRATQPDLYRAFWDGHPDFRAPNGETPSELAERVHAHLTAHRPGAGETLVLVSHGVALSALLVRLLNLDYRETWAARTTLHDNTAYSTLTLDPESGEVLTADLARGDHLLTLA</sequence>
<dbReference type="RefSeq" id="WP_013557014.1">
    <property type="nucleotide sequence ID" value="NC_014958.1"/>
</dbReference>
<protein>
    <submittedName>
        <fullName evidence="3">Phosphoglycerate mutase</fullName>
    </submittedName>
</protein>
<name>E8U8X0_DEIML</name>
<reference evidence="3 4" key="1">
    <citation type="journal article" date="2011" name="Stand. Genomic Sci.">
        <title>Complete genome sequence of Deinococcus maricopensis type strain (LB-34).</title>
        <authorList>
            <person name="Pukall R."/>
            <person name="Zeytun A."/>
            <person name="Lucas S."/>
            <person name="Lapidus A."/>
            <person name="Hammon N."/>
            <person name="Deshpande S."/>
            <person name="Nolan M."/>
            <person name="Cheng J.F."/>
            <person name="Pitluck S."/>
            <person name="Liolios K."/>
            <person name="Pagani I."/>
            <person name="Mikhailova N."/>
            <person name="Ivanova N."/>
            <person name="Mavromatis K."/>
            <person name="Pati A."/>
            <person name="Tapia R."/>
            <person name="Han C."/>
            <person name="Goodwin L."/>
            <person name="Chen A."/>
            <person name="Palaniappan K."/>
            <person name="Land M."/>
            <person name="Hauser L."/>
            <person name="Chang Y.J."/>
            <person name="Jeffries C.D."/>
            <person name="Brambilla E.M."/>
            <person name="Rohde M."/>
            <person name="Goker M."/>
            <person name="Detter J.C."/>
            <person name="Woyke T."/>
            <person name="Bristow J."/>
            <person name="Eisen J.A."/>
            <person name="Markowitz V."/>
            <person name="Hugenholtz P."/>
            <person name="Kyrpides N.C."/>
            <person name="Klenk H.P."/>
        </authorList>
    </citation>
    <scope>NUCLEOTIDE SEQUENCE [LARGE SCALE GENOMIC DNA]</scope>
    <source>
        <strain evidence="4">DSM 21211 / LMG 22137 / NRRL B-23946 / LB-34</strain>
    </source>
</reference>
<dbReference type="InterPro" id="IPR013078">
    <property type="entry name" value="His_Pase_superF_clade-1"/>
</dbReference>
<dbReference type="EMBL" id="CP002454">
    <property type="protein sequence ID" value="ADV67509.1"/>
    <property type="molecule type" value="Genomic_DNA"/>
</dbReference>
<dbReference type="InterPro" id="IPR050275">
    <property type="entry name" value="PGM_Phosphatase"/>
</dbReference>
<feature type="active site" description="Proton donor/acceptor" evidence="1">
    <location>
        <position position="86"/>
    </location>
</feature>
<dbReference type="AlphaFoldDB" id="E8U8X0"/>
<dbReference type="SMART" id="SM00855">
    <property type="entry name" value="PGAM"/>
    <property type="match status" value="1"/>
</dbReference>